<proteinExistence type="inferred from homology"/>
<dbReference type="Pfam" id="PF17781">
    <property type="entry name" value="RPN1_RPN2_N"/>
    <property type="match status" value="1"/>
</dbReference>
<dbReference type="InterPro" id="IPR016643">
    <property type="entry name" value="26S_Psome_Rpn1"/>
</dbReference>
<dbReference type="GO" id="GO:0034515">
    <property type="term" value="C:proteasome storage granule"/>
    <property type="evidence" value="ECO:0007669"/>
    <property type="project" value="TreeGrafter"/>
</dbReference>
<dbReference type="AlphaFoldDB" id="A0A0G4GM15"/>
<dbReference type="PANTHER" id="PTHR10943">
    <property type="entry name" value="26S PROTEASOME NON-ATPASE REGULATORY SUBUNIT"/>
    <property type="match status" value="1"/>
</dbReference>
<dbReference type="PhylomeDB" id="A0A0G4GM15"/>
<dbReference type="GO" id="GO:0005634">
    <property type="term" value="C:nucleus"/>
    <property type="evidence" value="ECO:0007669"/>
    <property type="project" value="TreeGrafter"/>
</dbReference>
<feature type="region of interest" description="Disordered" evidence="4">
    <location>
        <begin position="1"/>
        <end position="28"/>
    </location>
</feature>
<dbReference type="InterPro" id="IPR016024">
    <property type="entry name" value="ARM-type_fold"/>
</dbReference>
<evidence type="ECO:0000259" key="6">
    <source>
        <dbReference type="Pfam" id="PF18051"/>
    </source>
</evidence>
<dbReference type="Pfam" id="PF18051">
    <property type="entry name" value="RPN1_C"/>
    <property type="match status" value="1"/>
</dbReference>
<dbReference type="GO" id="GO:0030234">
    <property type="term" value="F:enzyme regulator activity"/>
    <property type="evidence" value="ECO:0007669"/>
    <property type="project" value="InterPro"/>
</dbReference>
<accession>A0A0G4GM15</accession>
<protein>
    <submittedName>
        <fullName evidence="7">Uncharacterized protein</fullName>
    </submittedName>
</protein>
<dbReference type="InterPro" id="IPR011989">
    <property type="entry name" value="ARM-like"/>
</dbReference>
<name>A0A0G4GM15_9ALVE</name>
<dbReference type="Pfam" id="PF01851">
    <property type="entry name" value="PC_rep"/>
    <property type="match status" value="1"/>
</dbReference>
<evidence type="ECO:0000313" key="7">
    <source>
        <dbReference type="EMBL" id="CEM31169.1"/>
    </source>
</evidence>
<evidence type="ECO:0000259" key="5">
    <source>
        <dbReference type="Pfam" id="PF17781"/>
    </source>
</evidence>
<dbReference type="InterPro" id="IPR040892">
    <property type="entry name" value="RPN1_N"/>
</dbReference>
<dbReference type="GO" id="GO:0043161">
    <property type="term" value="P:proteasome-mediated ubiquitin-dependent protein catabolic process"/>
    <property type="evidence" value="ECO:0007669"/>
    <property type="project" value="TreeGrafter"/>
</dbReference>
<dbReference type="SUPFAM" id="SSF48371">
    <property type="entry name" value="ARM repeat"/>
    <property type="match status" value="1"/>
</dbReference>
<dbReference type="Gene3D" id="1.25.10.10">
    <property type="entry name" value="Leucine-rich Repeat Variant"/>
    <property type="match status" value="1"/>
</dbReference>
<gene>
    <name evidence="7" type="ORF">Cvel_22493</name>
</gene>
<organism evidence="7">
    <name type="scientific">Chromera velia CCMP2878</name>
    <dbReference type="NCBI Taxonomy" id="1169474"/>
    <lineage>
        <taxon>Eukaryota</taxon>
        <taxon>Sar</taxon>
        <taxon>Alveolata</taxon>
        <taxon>Colpodellida</taxon>
        <taxon>Chromeraceae</taxon>
        <taxon>Chromera</taxon>
    </lineage>
</organism>
<reference evidence="7" key="1">
    <citation type="submission" date="2014-11" db="EMBL/GenBank/DDBJ databases">
        <authorList>
            <person name="Otto D Thomas"/>
            <person name="Naeem Raeece"/>
        </authorList>
    </citation>
    <scope>NUCLEOTIDE SEQUENCE</scope>
</reference>
<feature type="domain" description="26S proteasome non-ATPase regulatory subunit RPN1 C-terminal" evidence="6">
    <location>
        <begin position="826"/>
        <end position="879"/>
    </location>
</feature>
<dbReference type="InterPro" id="IPR041433">
    <property type="entry name" value="RPN1_C"/>
</dbReference>
<evidence type="ECO:0000256" key="4">
    <source>
        <dbReference type="SAM" id="MobiDB-lite"/>
    </source>
</evidence>
<dbReference type="PANTHER" id="PTHR10943:SF1">
    <property type="entry name" value="26S PROTEASOME NON-ATPASE REGULATORY SUBUNIT 2"/>
    <property type="match status" value="1"/>
</dbReference>
<dbReference type="PIRSF" id="PIRSF015965">
    <property type="entry name" value="26S_Psome_Rpn1"/>
    <property type="match status" value="1"/>
</dbReference>
<keyword evidence="2" id="KW-0677">Repeat</keyword>
<dbReference type="GO" id="GO:0042176">
    <property type="term" value="P:regulation of protein catabolic process"/>
    <property type="evidence" value="ECO:0007669"/>
    <property type="project" value="InterPro"/>
</dbReference>
<dbReference type="GO" id="GO:0008540">
    <property type="term" value="C:proteasome regulatory particle, base subcomplex"/>
    <property type="evidence" value="ECO:0007669"/>
    <property type="project" value="TreeGrafter"/>
</dbReference>
<evidence type="ECO:0000256" key="2">
    <source>
        <dbReference type="ARBA" id="ARBA00022737"/>
    </source>
</evidence>
<dbReference type="EMBL" id="CDMZ01001344">
    <property type="protein sequence ID" value="CEM31169.1"/>
    <property type="molecule type" value="Genomic_DNA"/>
</dbReference>
<evidence type="ECO:0000256" key="3">
    <source>
        <dbReference type="ARBA" id="ARBA00022942"/>
    </source>
</evidence>
<dbReference type="InterPro" id="IPR002015">
    <property type="entry name" value="Proteasome/cyclosome_rpt"/>
</dbReference>
<feature type="domain" description="RPN1 N-terminal" evidence="5">
    <location>
        <begin position="32"/>
        <end position="335"/>
    </location>
</feature>
<feature type="compositionally biased region" description="Basic and acidic residues" evidence="4">
    <location>
        <begin position="1"/>
        <end position="16"/>
    </location>
</feature>
<keyword evidence="3" id="KW-0647">Proteasome</keyword>
<evidence type="ECO:0000256" key="1">
    <source>
        <dbReference type="ARBA" id="ARBA00005460"/>
    </source>
</evidence>
<sequence length="885" mass="97180">MGETEEKKKPPTKKEIQEEDLSEDDKRKKEEIELMVERIQDKDDGLVAVAIQTLSTELKTATSSMTSVPKPLKFLRPHFGTLKDHYGTLPDSENKRALADVLSVMSTTIPGAADERTSLKFRLEGTHKDVTSWGYEYLRNLSGEIASVYHDRQSQAEGGDMPDCKDLMELVDAIVPFNIRFGGESEAMDLLCEVDRVSDILGFADENNYAKFGAYLHQTSNYAAVLEDRLKILGVCFDLYMKHDDYPQALRMAMKAADKTKVETIFEKCKDEALRKQLSLMLVRQRVDREWTDEEEELRKLAGGETLNEHFLYLAKELDMMEPKKPADIYKTHLEERRGGSAGLDSARENLASTYVNAFVNAGYCKDALMMTEEESGGGWVFKNKEHGMTAAAASLGMILLWNVDEGLTQIDKYQWSSDNNVKAGAFMAFGLTSAGVKNEVDPAYALLADQLDTTTDAQQKIGIVVGLGCAYAGTHRADLLEALAPIVIDTSFNIEVSAMAALSLGLIFAGSNNDEACQSILQALLERGADEEQKQLDGSIPRLLAVGLGLLYLQQRDECQVVLEALDAITHPLGKYAKVTVETFAFAASGDVLKVQQLMHMAAEAAMKAEEEEDDEAKLFYQGAAILGLPLIALGEDVGTDMIVRALDRILQYGDVNLRRAVPLALALQSVSNPKVTIVDTLSKLTHDSDADVALHSIISLGLVGAGTNNSRIAGKLRQLAGYYAKDANAVFVVRLAQGLVYAGKGLLTLSPLHSDRSLVSPVALASLCAVTHGFLSLRETILGKHHYLMYYLVGALYPRFLVFVDEEMNPMQVEVRVGQAVDTVGMSGKPRAITGFQTHKSPVLLSDGDRAELGDDKYLPLSPVLEGVVVLRPNPNYKEKTEK</sequence>
<comment type="similarity">
    <text evidence="1">Belongs to the proteasome subunit S2 family.</text>
</comment>
<dbReference type="VEuPathDB" id="CryptoDB:Cvel_22493"/>